<organism evidence="1 2">
    <name type="scientific">Aquitalea magnusonii</name>
    <dbReference type="NCBI Taxonomy" id="332411"/>
    <lineage>
        <taxon>Bacteria</taxon>
        <taxon>Pseudomonadati</taxon>
        <taxon>Pseudomonadota</taxon>
        <taxon>Betaproteobacteria</taxon>
        <taxon>Neisseriales</taxon>
        <taxon>Chromobacteriaceae</taxon>
        <taxon>Aquitalea</taxon>
    </lineage>
</organism>
<accession>A0A318JTB4</accession>
<dbReference type="Proteomes" id="UP000248395">
    <property type="component" value="Unassembled WGS sequence"/>
</dbReference>
<sequence>MKSLLIGILLTSALSACVVVPPRVAYRGPEFRPVEVVPVYVPAERGYHHWER</sequence>
<dbReference type="EMBL" id="QJKC01000014">
    <property type="protein sequence ID" value="PXX43669.1"/>
    <property type="molecule type" value="Genomic_DNA"/>
</dbReference>
<dbReference type="AlphaFoldDB" id="A0A318JTB4"/>
<dbReference type="RefSeq" id="WP_158527745.1">
    <property type="nucleotide sequence ID" value="NZ_LNQU01000042.1"/>
</dbReference>
<name>A0A318JTB4_9NEIS</name>
<protein>
    <recommendedName>
        <fullName evidence="3">Lipoprotein</fullName>
    </recommendedName>
</protein>
<proteinExistence type="predicted"/>
<dbReference type="PROSITE" id="PS51257">
    <property type="entry name" value="PROKAR_LIPOPROTEIN"/>
    <property type="match status" value="1"/>
</dbReference>
<reference evidence="1 2" key="1">
    <citation type="submission" date="2018-05" db="EMBL/GenBank/DDBJ databases">
        <title>Genomic Encyclopedia of Type Strains, Phase IV (KMG-IV): sequencing the most valuable type-strain genomes for metagenomic binning, comparative biology and taxonomic classification.</title>
        <authorList>
            <person name="Goeker M."/>
        </authorList>
    </citation>
    <scope>NUCLEOTIDE SEQUENCE [LARGE SCALE GENOMIC DNA]</scope>
    <source>
        <strain evidence="1 2">DSM 25134</strain>
    </source>
</reference>
<keyword evidence="2" id="KW-1185">Reference proteome</keyword>
<evidence type="ECO:0000313" key="1">
    <source>
        <dbReference type="EMBL" id="PXX43669.1"/>
    </source>
</evidence>
<evidence type="ECO:0000313" key="2">
    <source>
        <dbReference type="Proteomes" id="UP000248395"/>
    </source>
</evidence>
<comment type="caution">
    <text evidence="1">The sequence shown here is derived from an EMBL/GenBank/DDBJ whole genome shotgun (WGS) entry which is preliminary data.</text>
</comment>
<gene>
    <name evidence="1" type="ORF">DFR38_114106</name>
</gene>
<evidence type="ECO:0008006" key="3">
    <source>
        <dbReference type="Google" id="ProtNLM"/>
    </source>
</evidence>